<protein>
    <recommendedName>
        <fullName evidence="1">RmlD-like substrate binding domain-containing protein</fullName>
    </recommendedName>
</protein>
<accession>A0AA88J429</accession>
<dbReference type="EMBL" id="BTGU01000109">
    <property type="protein sequence ID" value="GMN61297.1"/>
    <property type="molecule type" value="Genomic_DNA"/>
</dbReference>
<keyword evidence="3" id="KW-1185">Reference proteome</keyword>
<dbReference type="Proteomes" id="UP001187192">
    <property type="component" value="Unassembled WGS sequence"/>
</dbReference>
<dbReference type="AlphaFoldDB" id="A0AA88J429"/>
<dbReference type="InterPro" id="IPR036291">
    <property type="entry name" value="NAD(P)-bd_dom_sf"/>
</dbReference>
<name>A0AA88J429_FICCA</name>
<organism evidence="2 3">
    <name type="scientific">Ficus carica</name>
    <name type="common">Common fig</name>
    <dbReference type="NCBI Taxonomy" id="3494"/>
    <lineage>
        <taxon>Eukaryota</taxon>
        <taxon>Viridiplantae</taxon>
        <taxon>Streptophyta</taxon>
        <taxon>Embryophyta</taxon>
        <taxon>Tracheophyta</taxon>
        <taxon>Spermatophyta</taxon>
        <taxon>Magnoliopsida</taxon>
        <taxon>eudicotyledons</taxon>
        <taxon>Gunneridae</taxon>
        <taxon>Pentapetalae</taxon>
        <taxon>rosids</taxon>
        <taxon>fabids</taxon>
        <taxon>Rosales</taxon>
        <taxon>Moraceae</taxon>
        <taxon>Ficeae</taxon>
        <taxon>Ficus</taxon>
    </lineage>
</organism>
<gene>
    <name evidence="2" type="ORF">TIFTF001_030384</name>
</gene>
<proteinExistence type="predicted"/>
<dbReference type="InterPro" id="IPR029903">
    <property type="entry name" value="RmlD-like-bd"/>
</dbReference>
<evidence type="ECO:0000313" key="2">
    <source>
        <dbReference type="EMBL" id="GMN61297.1"/>
    </source>
</evidence>
<comment type="caution">
    <text evidence="2">The sequence shown here is derived from an EMBL/GenBank/DDBJ whole genome shotgun (WGS) entry which is preliminary data.</text>
</comment>
<dbReference type="PANTHER" id="PTHR43242">
    <property type="entry name" value="NAD(P)-BINDING ROSSMANN-FOLD SUPERFAMILY PROTEIN"/>
    <property type="match status" value="1"/>
</dbReference>
<reference evidence="2" key="1">
    <citation type="submission" date="2023-07" db="EMBL/GenBank/DDBJ databases">
        <title>draft genome sequence of fig (Ficus carica).</title>
        <authorList>
            <person name="Takahashi T."/>
            <person name="Nishimura K."/>
        </authorList>
    </citation>
    <scope>NUCLEOTIDE SEQUENCE</scope>
</reference>
<sequence length="329" mass="35904">MNRKRVLVVGGTGYLGQHALQGFSAIKEHTQLDLAFTHFSNPPPQALLDAFPHLLAFNVDLRTGHGFQAISDSFGQPDVVVNCAALSVPRACEVDPPTAMSVNVPSSLVKWLSSFEANGTLLIHLSTDQDCDHSGILSVYEGVKSFYKEEDEALPVNVYGKSKIAAEKFISENCSNFAILRSSIIFGPQTISPVPKSLPIQWMDGVLSKGITVDFFHDEFRCPVYVKDVVSTILALSEKWISEGKKMRLLLNVGGPDRVSRVQMAEMVADLRGYNKSFIKSVSASSVDRGVKSPADISMDITKLVQTLGISPISFRDGVRLTLASETKQ</sequence>
<dbReference type="SUPFAM" id="SSF51735">
    <property type="entry name" value="NAD(P)-binding Rossmann-fold domains"/>
    <property type="match status" value="1"/>
</dbReference>
<feature type="domain" description="RmlD-like substrate binding" evidence="1">
    <location>
        <begin position="5"/>
        <end position="325"/>
    </location>
</feature>
<dbReference type="CDD" id="cd05254">
    <property type="entry name" value="dTDP_HR_like_SDR_e"/>
    <property type="match status" value="1"/>
</dbReference>
<evidence type="ECO:0000313" key="3">
    <source>
        <dbReference type="Proteomes" id="UP001187192"/>
    </source>
</evidence>
<evidence type="ECO:0000259" key="1">
    <source>
        <dbReference type="Pfam" id="PF04321"/>
    </source>
</evidence>
<dbReference type="PANTHER" id="PTHR43242:SF1">
    <property type="entry name" value="NAD(P)-BINDING ROSSMANN-FOLD SUPERFAMILY PROTEIN"/>
    <property type="match status" value="1"/>
</dbReference>
<dbReference type="Pfam" id="PF04321">
    <property type="entry name" value="RmlD_sub_bind"/>
    <property type="match status" value="1"/>
</dbReference>
<dbReference type="Gene3D" id="3.40.50.720">
    <property type="entry name" value="NAD(P)-binding Rossmann-like Domain"/>
    <property type="match status" value="1"/>
</dbReference>